<protein>
    <recommendedName>
        <fullName evidence="3">NB-ARC domain-containing protein</fullName>
    </recommendedName>
</protein>
<dbReference type="EMBL" id="JARPOI010000015">
    <property type="protein sequence ID" value="KAJ9153686.1"/>
    <property type="molecule type" value="Genomic_DNA"/>
</dbReference>
<reference evidence="1 2" key="1">
    <citation type="journal article" date="2023" name="Plant Biotechnol. J.">
        <title>Chromosome-level wild Hevea brasiliensis genome provides new tools for genomic-assisted breeding and valuable loci to elevate rubber yield.</title>
        <authorList>
            <person name="Cheng H."/>
            <person name="Song X."/>
            <person name="Hu Y."/>
            <person name="Wu T."/>
            <person name="Yang Q."/>
            <person name="An Z."/>
            <person name="Feng S."/>
            <person name="Deng Z."/>
            <person name="Wu W."/>
            <person name="Zeng X."/>
            <person name="Tu M."/>
            <person name="Wang X."/>
            <person name="Huang H."/>
        </authorList>
    </citation>
    <scope>NUCLEOTIDE SEQUENCE [LARGE SCALE GENOMIC DNA]</scope>
    <source>
        <strain evidence="1">MT/VB/25A 57/8</strain>
    </source>
</reference>
<dbReference type="InterPro" id="IPR032675">
    <property type="entry name" value="LRR_dom_sf"/>
</dbReference>
<dbReference type="InterPro" id="IPR042197">
    <property type="entry name" value="Apaf_helical"/>
</dbReference>
<dbReference type="Gene3D" id="3.80.10.10">
    <property type="entry name" value="Ribonuclease Inhibitor"/>
    <property type="match status" value="1"/>
</dbReference>
<proteinExistence type="predicted"/>
<dbReference type="SUPFAM" id="SSF52540">
    <property type="entry name" value="P-loop containing nucleoside triphosphate hydrolases"/>
    <property type="match status" value="1"/>
</dbReference>
<evidence type="ECO:0008006" key="3">
    <source>
        <dbReference type="Google" id="ProtNLM"/>
    </source>
</evidence>
<organism evidence="1 2">
    <name type="scientific">Hevea brasiliensis</name>
    <name type="common">Para rubber tree</name>
    <name type="synonym">Siphonia brasiliensis</name>
    <dbReference type="NCBI Taxonomy" id="3981"/>
    <lineage>
        <taxon>Eukaryota</taxon>
        <taxon>Viridiplantae</taxon>
        <taxon>Streptophyta</taxon>
        <taxon>Embryophyta</taxon>
        <taxon>Tracheophyta</taxon>
        <taxon>Spermatophyta</taxon>
        <taxon>Magnoliopsida</taxon>
        <taxon>eudicotyledons</taxon>
        <taxon>Gunneridae</taxon>
        <taxon>Pentapetalae</taxon>
        <taxon>rosids</taxon>
        <taxon>fabids</taxon>
        <taxon>Malpighiales</taxon>
        <taxon>Euphorbiaceae</taxon>
        <taxon>Crotonoideae</taxon>
        <taxon>Micrandreae</taxon>
        <taxon>Hevea</taxon>
    </lineage>
</organism>
<name>A0ABQ9L150_HEVBR</name>
<dbReference type="InterPro" id="IPR027417">
    <property type="entry name" value="P-loop_NTPase"/>
</dbReference>
<sequence length="391" mass="44973">MQKILKSYFKTIGRQSVHDDSGSIGKRWTSPVYDESTIVLTENKKKIIGWTLPENRILRQVGIVGMGGLVTDHFEKNIWVAISKTLNEEDITRTMLKQLGEDANGLDMAQILPKIKKPQISERRRKLGTILKTAFASDEEAQKHTELEEVGNDIVKKYGGLPPAIETIGEVWSRIYMNFHDALATRESRSYVMASSQLSYDELSIRLKQCLLRLSIRRTPEIWAEQLASWRGTVRLSNLQELSGFKLVGGANKDVCRQVSSKICINPEGCEREEIFQKLDRLSSPPHLQELYLRYYHGTFPPQRMNPTLLCHLQFLYIDNGDLKSMGPSFKGTNGFTWKDEGLCLRFLARLPVEWEMVQRAMPRIKYVKVSHCYVFKSFPCNIDKLGVWRR</sequence>
<dbReference type="Gene3D" id="1.10.8.430">
    <property type="entry name" value="Helical domain of apoptotic protease-activating factors"/>
    <property type="match status" value="1"/>
</dbReference>
<evidence type="ECO:0000313" key="2">
    <source>
        <dbReference type="Proteomes" id="UP001174677"/>
    </source>
</evidence>
<gene>
    <name evidence="1" type="ORF">P3X46_027104</name>
</gene>
<keyword evidence="2" id="KW-1185">Reference proteome</keyword>
<accession>A0ABQ9L150</accession>
<comment type="caution">
    <text evidence="1">The sequence shown here is derived from an EMBL/GenBank/DDBJ whole genome shotgun (WGS) entry which is preliminary data.</text>
</comment>
<evidence type="ECO:0000313" key="1">
    <source>
        <dbReference type="EMBL" id="KAJ9153686.1"/>
    </source>
</evidence>
<dbReference type="Proteomes" id="UP001174677">
    <property type="component" value="Chromosome 15"/>
</dbReference>